<name>A0A8H8R4M0_9HELO</name>
<dbReference type="EMBL" id="QGMH01000030">
    <property type="protein sequence ID" value="TVY28502.1"/>
    <property type="molecule type" value="Genomic_DNA"/>
</dbReference>
<keyword evidence="1" id="KW-0472">Membrane</keyword>
<evidence type="ECO:0000313" key="4">
    <source>
        <dbReference type="Proteomes" id="UP000431533"/>
    </source>
</evidence>
<dbReference type="RefSeq" id="XP_031007290.1">
    <property type="nucleotide sequence ID" value="XM_031148446.1"/>
</dbReference>
<comment type="caution">
    <text evidence="3">The sequence shown here is derived from an EMBL/GenBank/DDBJ whole genome shotgun (WGS) entry which is preliminary data.</text>
</comment>
<protein>
    <recommendedName>
        <fullName evidence="2">DUF5672 domain-containing protein</fullName>
    </recommendedName>
</protein>
<keyword evidence="1" id="KW-0812">Transmembrane</keyword>
<dbReference type="GeneID" id="41983674"/>
<dbReference type="OrthoDB" id="10025998at2759"/>
<accession>A0A8H8R4M0</accession>
<keyword evidence="1" id="KW-1133">Transmembrane helix</keyword>
<proteinExistence type="predicted"/>
<organism evidence="3 4">
    <name type="scientific">Lachnellula hyalina</name>
    <dbReference type="NCBI Taxonomy" id="1316788"/>
    <lineage>
        <taxon>Eukaryota</taxon>
        <taxon>Fungi</taxon>
        <taxon>Dikarya</taxon>
        <taxon>Ascomycota</taxon>
        <taxon>Pezizomycotina</taxon>
        <taxon>Leotiomycetes</taxon>
        <taxon>Helotiales</taxon>
        <taxon>Lachnaceae</taxon>
        <taxon>Lachnellula</taxon>
    </lineage>
</organism>
<feature type="transmembrane region" description="Helical" evidence="1">
    <location>
        <begin position="87"/>
        <end position="106"/>
    </location>
</feature>
<dbReference type="InterPro" id="IPR043729">
    <property type="entry name" value="DUF5672"/>
</dbReference>
<evidence type="ECO:0000256" key="1">
    <source>
        <dbReference type="SAM" id="Phobius"/>
    </source>
</evidence>
<reference evidence="3 4" key="1">
    <citation type="submission" date="2018-05" db="EMBL/GenBank/DDBJ databases">
        <title>Genome sequencing and assembly of the regulated plant pathogen Lachnellula willkommii and related sister species for the development of diagnostic species identification markers.</title>
        <authorList>
            <person name="Giroux E."/>
            <person name="Bilodeau G."/>
        </authorList>
    </citation>
    <scope>NUCLEOTIDE SEQUENCE [LARGE SCALE GENOMIC DNA]</scope>
    <source>
        <strain evidence="3 4">CBS 185.66</strain>
    </source>
</reference>
<feature type="domain" description="DUF5672" evidence="2">
    <location>
        <begin position="188"/>
        <end position="350"/>
    </location>
</feature>
<evidence type="ECO:0000313" key="3">
    <source>
        <dbReference type="EMBL" id="TVY28502.1"/>
    </source>
</evidence>
<dbReference type="Pfam" id="PF18922">
    <property type="entry name" value="DUF5672"/>
    <property type="match status" value="1"/>
</dbReference>
<dbReference type="Proteomes" id="UP000431533">
    <property type="component" value="Unassembled WGS sequence"/>
</dbReference>
<gene>
    <name evidence="3" type="ORF">LHYA1_G003476</name>
</gene>
<sequence>MEQRRFFGIPLRKTGEGIRISWDAHAYPQQALISRSRPIRSNIGTTGTLDKISHPPSSALQNVAYPYVLKCSAMAWSVQKKKPPAVLLIKAGVVLLVIYFLLSVFLPSVPLWTPLNLSSLHANKTDTFSNVAAIIEDRPLSNLAPLILHFSSVLGPDWPIVLFTSTGSSLLNQSAAFQRAVDEGRISIWALPEDTHFENHAAVSELLTAPWFWEQLAPAGHVLLFQADSIICANSELRMEDYLQYDFVGAPVDVPVGGTAGHGEGYNGGLSLRNRSMVLDIVKQDSWKGEMESGAISQEGCVTKAPCLKFEDQWFYHKMKDIPGASLPSKEVASTFAVETVWYDTPLGYHQVERWNANRMDKVAQWCPEYKMATTDLLVKHGKAKGS</sequence>
<evidence type="ECO:0000259" key="2">
    <source>
        <dbReference type="Pfam" id="PF18922"/>
    </source>
</evidence>
<dbReference type="AlphaFoldDB" id="A0A8H8R4M0"/>
<keyword evidence="4" id="KW-1185">Reference proteome</keyword>